<dbReference type="InterPro" id="IPR002877">
    <property type="entry name" value="RNA_MeTrfase_FtsJ_dom"/>
</dbReference>
<name>A0AAV8WMK1_9CUCU</name>
<keyword evidence="1" id="KW-0539">Nucleus</keyword>
<dbReference type="AlphaFoldDB" id="A0AAV8WMK1"/>
<feature type="non-terminal residue" evidence="3">
    <location>
        <position position="364"/>
    </location>
</feature>
<keyword evidence="1" id="KW-0949">S-adenosyl-L-methionine</keyword>
<evidence type="ECO:0000313" key="4">
    <source>
        <dbReference type="Proteomes" id="UP001162156"/>
    </source>
</evidence>
<dbReference type="InterPro" id="IPR000467">
    <property type="entry name" value="G_patch_dom"/>
</dbReference>
<dbReference type="InterPro" id="IPR050851">
    <property type="entry name" value="mRNA_Cap_2O-Ribose_MeTrfase"/>
</dbReference>
<feature type="domain" description="G-patch" evidence="2">
    <location>
        <begin position="42"/>
        <end position="88"/>
    </location>
</feature>
<protein>
    <recommendedName>
        <fullName evidence="1">Cap-specific mRNA (nucleoside-2'-O-)-methyltransferase 1</fullName>
        <ecNumber evidence="1">2.1.1.57</ecNumber>
    </recommendedName>
    <alternativeName>
        <fullName evidence="1">Cap1 2'O-ribose methyltransferase 1</fullName>
    </alternativeName>
</protein>
<dbReference type="GO" id="GO:0004483">
    <property type="term" value="F:methyltransferase cap1 activity"/>
    <property type="evidence" value="ECO:0007669"/>
    <property type="project" value="UniProtKB-UniRule"/>
</dbReference>
<dbReference type="Proteomes" id="UP001162156">
    <property type="component" value="Unassembled WGS sequence"/>
</dbReference>
<dbReference type="Pfam" id="PF01728">
    <property type="entry name" value="FtsJ"/>
    <property type="match status" value="1"/>
</dbReference>
<keyword evidence="1" id="KW-0489">Methyltransferase</keyword>
<keyword evidence="1" id="KW-0808">Transferase</keyword>
<keyword evidence="1" id="KW-0507">mRNA processing</keyword>
<dbReference type="PANTHER" id="PTHR16121">
    <property type="entry name" value="CAP-SPECIFIC MRNA (NUCLEOSIDE-2'-O-)-METHYLTRANSFERASE 1-RELATED"/>
    <property type="match status" value="1"/>
</dbReference>
<dbReference type="EMBL" id="JANEYF010005533">
    <property type="protein sequence ID" value="KAJ8927721.1"/>
    <property type="molecule type" value="Genomic_DNA"/>
</dbReference>
<keyword evidence="4" id="KW-1185">Reference proteome</keyword>
<organism evidence="3 4">
    <name type="scientific">Rhamnusium bicolor</name>
    <dbReference type="NCBI Taxonomy" id="1586634"/>
    <lineage>
        <taxon>Eukaryota</taxon>
        <taxon>Metazoa</taxon>
        <taxon>Ecdysozoa</taxon>
        <taxon>Arthropoda</taxon>
        <taxon>Hexapoda</taxon>
        <taxon>Insecta</taxon>
        <taxon>Pterygota</taxon>
        <taxon>Neoptera</taxon>
        <taxon>Endopterygota</taxon>
        <taxon>Coleoptera</taxon>
        <taxon>Polyphaga</taxon>
        <taxon>Cucujiformia</taxon>
        <taxon>Chrysomeloidea</taxon>
        <taxon>Cerambycidae</taxon>
        <taxon>Lepturinae</taxon>
        <taxon>Rhagiini</taxon>
        <taxon>Rhamnusium</taxon>
    </lineage>
</organism>
<dbReference type="Gene3D" id="3.40.50.12760">
    <property type="match status" value="2"/>
</dbReference>
<evidence type="ECO:0000313" key="3">
    <source>
        <dbReference type="EMBL" id="KAJ8927721.1"/>
    </source>
</evidence>
<proteinExistence type="predicted"/>
<reference evidence="3" key="1">
    <citation type="journal article" date="2023" name="Insect Mol. Biol.">
        <title>Genome sequencing provides insights into the evolution of gene families encoding plant cell wall-degrading enzymes in longhorned beetles.</title>
        <authorList>
            <person name="Shin N.R."/>
            <person name="Okamura Y."/>
            <person name="Kirsch R."/>
            <person name="Pauchet Y."/>
        </authorList>
    </citation>
    <scope>NUCLEOTIDE SEQUENCE</scope>
    <source>
        <strain evidence="3">RBIC_L_NR</strain>
    </source>
</reference>
<gene>
    <name evidence="3" type="ORF">NQ314_019782</name>
</gene>
<dbReference type="PROSITE" id="PS50174">
    <property type="entry name" value="G_PATCH"/>
    <property type="match status" value="1"/>
</dbReference>
<dbReference type="GO" id="GO:0005634">
    <property type="term" value="C:nucleus"/>
    <property type="evidence" value="ECO:0007669"/>
    <property type="project" value="UniProtKB-SubCell"/>
</dbReference>
<dbReference type="Pfam" id="PF01585">
    <property type="entry name" value="G-patch"/>
    <property type="match status" value="1"/>
</dbReference>
<comment type="caution">
    <text evidence="3">The sequence shown here is derived from an EMBL/GenBank/DDBJ whole genome shotgun (WGS) entry which is preliminary data.</text>
</comment>
<dbReference type="SMART" id="SM00443">
    <property type="entry name" value="G_patch"/>
    <property type="match status" value="1"/>
</dbReference>
<evidence type="ECO:0000259" key="2">
    <source>
        <dbReference type="PROSITE" id="PS50174"/>
    </source>
</evidence>
<comment type="catalytic activity">
    <reaction evidence="1">
        <text>a 5'-end (N(7)-methyl 5'-triphosphoguanosine)-ribonucleoside in mRNA + S-adenosyl-L-methionine = a 5'-end (N(7)-methyl 5'-triphosphoguanosine)-(2'-O-methyl-ribonucleoside) in mRNA + S-adenosyl-L-homocysteine + H(+)</text>
        <dbReference type="Rhea" id="RHEA:67020"/>
        <dbReference type="Rhea" id="RHEA-COMP:17167"/>
        <dbReference type="Rhea" id="RHEA-COMP:17168"/>
        <dbReference type="ChEBI" id="CHEBI:15378"/>
        <dbReference type="ChEBI" id="CHEBI:57856"/>
        <dbReference type="ChEBI" id="CHEBI:59789"/>
        <dbReference type="ChEBI" id="CHEBI:156461"/>
        <dbReference type="ChEBI" id="CHEBI:167609"/>
        <dbReference type="EC" id="2.1.1.57"/>
    </reaction>
</comment>
<dbReference type="GO" id="GO:0003676">
    <property type="term" value="F:nucleic acid binding"/>
    <property type="evidence" value="ECO:0007669"/>
    <property type="project" value="UniProtKB-UniRule"/>
</dbReference>
<evidence type="ECO:0000256" key="1">
    <source>
        <dbReference type="RuleBase" id="RU368012"/>
    </source>
</evidence>
<dbReference type="GO" id="GO:0006370">
    <property type="term" value="P:7-methylguanosine mRNA capping"/>
    <property type="evidence" value="ECO:0007669"/>
    <property type="project" value="UniProtKB-UniRule"/>
</dbReference>
<sequence length="364" mass="41920">MISQSSDPANECELNVRTQWKNLSIYDEQKKSNQNENSVSFIDNKALRMMHKMGYKSGSGLGKNEQGITKAIDVTCHLGKRGLGLNIKGVEATNAAWDFSKEIYHKNNVGPYYFADVCAGPGGFTEYILWRKGWGFKGFGLTLKDENDFALHESTCASSVTFQSFYGKLEDGNVCCPENIEDFKEKVIHETDVSILKPNSSRPANSERYFICSNLKKGSVFNKIKEYMWTIVRRLWQIKDNSEIDVLEIVPMEIIKKDEQFYSYIIESNNSLGKRQIIGLQKLAAFCRNASLIDARQEELRRQCLKFWQIPDNARILMFLEILLVQPREVNNMENFYLTFGDIADWHYCPMYCSKKSNNCNFYA</sequence>
<accession>A0AAV8WMK1</accession>
<comment type="function">
    <text evidence="1">S-adenosyl-L-methionine-dependent methyltransferase that mediates RNA cap1 2'-O-ribose methylation to the 5'-cap structure of RNAs. Methylates the ribose of the first nucleotide of a m(7)GpppG-capped mRNA to produce m(7)GpppNmp (cap1).</text>
</comment>
<dbReference type="EC" id="2.1.1.57" evidence="1"/>
<comment type="subcellular location">
    <subcellularLocation>
        <location evidence="1">Nucleus</location>
    </subcellularLocation>
</comment>
<keyword evidence="1" id="KW-0506">mRNA capping</keyword>
<dbReference type="GO" id="GO:0032259">
    <property type="term" value="P:methylation"/>
    <property type="evidence" value="ECO:0007669"/>
    <property type="project" value="UniProtKB-KW"/>
</dbReference>
<dbReference type="GO" id="GO:0005737">
    <property type="term" value="C:cytoplasm"/>
    <property type="evidence" value="ECO:0007669"/>
    <property type="project" value="TreeGrafter"/>
</dbReference>
<dbReference type="PANTHER" id="PTHR16121:SF0">
    <property type="entry name" value="CAP-SPECIFIC MRNA (NUCLEOSIDE-2'-O-)-METHYLTRANSFERASE 1"/>
    <property type="match status" value="1"/>
</dbReference>
<dbReference type="GO" id="GO:0016556">
    <property type="term" value="P:mRNA modification"/>
    <property type="evidence" value="ECO:0007669"/>
    <property type="project" value="UniProtKB-UniRule"/>
</dbReference>